<evidence type="ECO:0000259" key="10">
    <source>
        <dbReference type="PROSITE" id="PS50885"/>
    </source>
</evidence>
<dbReference type="EMBL" id="CP009888">
    <property type="protein sequence ID" value="AIY63979.1"/>
    <property type="molecule type" value="Genomic_DNA"/>
</dbReference>
<dbReference type="GO" id="GO:0006935">
    <property type="term" value="P:chemotaxis"/>
    <property type="evidence" value="ECO:0007669"/>
    <property type="project" value="UniProtKB-ARBA"/>
</dbReference>
<evidence type="ECO:0000256" key="1">
    <source>
        <dbReference type="ARBA" id="ARBA00004141"/>
    </source>
</evidence>
<proteinExistence type="inferred from homology"/>
<keyword evidence="3 8" id="KW-1133">Transmembrane helix</keyword>
<dbReference type="GO" id="GO:0007165">
    <property type="term" value="P:signal transduction"/>
    <property type="evidence" value="ECO:0007669"/>
    <property type="project" value="UniProtKB-KW"/>
</dbReference>
<evidence type="ECO:0000256" key="4">
    <source>
        <dbReference type="ARBA" id="ARBA00023136"/>
    </source>
</evidence>
<dbReference type="FunFam" id="1.10.287.950:FF:000001">
    <property type="entry name" value="Methyl-accepting chemotaxis sensory transducer"/>
    <property type="match status" value="1"/>
</dbReference>
<protein>
    <submittedName>
        <fullName evidence="11">Chemotaxis protein</fullName>
    </submittedName>
</protein>
<keyword evidence="12" id="KW-1185">Reference proteome</keyword>
<dbReference type="PANTHER" id="PTHR32089:SF119">
    <property type="entry name" value="METHYL-ACCEPTING CHEMOTAXIS PROTEIN CTPL"/>
    <property type="match status" value="1"/>
</dbReference>
<dbReference type="RefSeq" id="WP_038637819.1">
    <property type="nucleotide sequence ID" value="NZ_CP009888.1"/>
</dbReference>
<dbReference type="SMART" id="SM00283">
    <property type="entry name" value="MA"/>
    <property type="match status" value="1"/>
</dbReference>
<dbReference type="PROSITE" id="PS50885">
    <property type="entry name" value="HAMP"/>
    <property type="match status" value="1"/>
</dbReference>
<dbReference type="STRING" id="1348114.OM33_01515"/>
<evidence type="ECO:0000256" key="8">
    <source>
        <dbReference type="SAM" id="Phobius"/>
    </source>
</evidence>
<gene>
    <name evidence="11" type="ORF">OM33_01515</name>
</gene>
<feature type="domain" description="Methyl-accepting transducer" evidence="9">
    <location>
        <begin position="354"/>
        <end position="590"/>
    </location>
</feature>
<comment type="similarity">
    <text evidence="6">Belongs to the methyl-accepting chemotaxis (MCP) protein family.</text>
</comment>
<dbReference type="HOGENOM" id="CLU_000445_107_27_6"/>
<evidence type="ECO:0000259" key="9">
    <source>
        <dbReference type="PROSITE" id="PS50111"/>
    </source>
</evidence>
<dbReference type="SUPFAM" id="SSF58104">
    <property type="entry name" value="Methyl-accepting chemotaxis protein (MCP) signaling domain"/>
    <property type="match status" value="1"/>
</dbReference>
<evidence type="ECO:0000313" key="12">
    <source>
        <dbReference type="Proteomes" id="UP000030341"/>
    </source>
</evidence>
<name>A0A0A7EBN2_9GAMM</name>
<dbReference type="KEGG" id="pseo:OM33_01515"/>
<dbReference type="AlphaFoldDB" id="A0A0A7EBN2"/>
<dbReference type="OrthoDB" id="8724845at2"/>
<keyword evidence="2 8" id="KW-0812">Transmembrane</keyword>
<reference evidence="11 12" key="1">
    <citation type="submission" date="2014-11" db="EMBL/GenBank/DDBJ databases">
        <title>Complete Genome Sequence of Pseudoalteromonas sp. Strain OCN003 Isolated from Kaneohe Bay, Oahu, Hawaii.</title>
        <authorList>
            <person name="Beurmann S."/>
            <person name="Videau P."/>
            <person name="Ushijima B."/>
            <person name="Smith A.M."/>
            <person name="Aeby G.S."/>
            <person name="Callahan S.M."/>
            <person name="Belcaid M."/>
        </authorList>
    </citation>
    <scope>NUCLEOTIDE SEQUENCE [LARGE SCALE GENOMIC DNA]</scope>
    <source>
        <strain evidence="11 12">OCN003</strain>
    </source>
</reference>
<evidence type="ECO:0000256" key="2">
    <source>
        <dbReference type="ARBA" id="ARBA00022692"/>
    </source>
</evidence>
<evidence type="ECO:0000256" key="3">
    <source>
        <dbReference type="ARBA" id="ARBA00022989"/>
    </source>
</evidence>
<dbReference type="CDD" id="cd11386">
    <property type="entry name" value="MCP_signal"/>
    <property type="match status" value="1"/>
</dbReference>
<evidence type="ECO:0000313" key="11">
    <source>
        <dbReference type="EMBL" id="AIY63979.1"/>
    </source>
</evidence>
<dbReference type="PANTHER" id="PTHR32089">
    <property type="entry name" value="METHYL-ACCEPTING CHEMOTAXIS PROTEIN MCPB"/>
    <property type="match status" value="1"/>
</dbReference>
<comment type="subcellular location">
    <subcellularLocation>
        <location evidence="1">Membrane</location>
        <topology evidence="1">Multi-pass membrane protein</topology>
    </subcellularLocation>
</comment>
<feature type="domain" description="HAMP" evidence="10">
    <location>
        <begin position="296"/>
        <end position="349"/>
    </location>
</feature>
<dbReference type="InterPro" id="IPR004089">
    <property type="entry name" value="MCPsignal_dom"/>
</dbReference>
<dbReference type="eggNOG" id="COG0840">
    <property type="taxonomic scope" value="Bacteria"/>
</dbReference>
<keyword evidence="5 7" id="KW-0807">Transducer</keyword>
<dbReference type="Pfam" id="PF00015">
    <property type="entry name" value="MCPsignal"/>
    <property type="match status" value="1"/>
</dbReference>
<dbReference type="Proteomes" id="UP000030341">
    <property type="component" value="Chromosome 1"/>
</dbReference>
<dbReference type="SMART" id="SM01358">
    <property type="entry name" value="HBM"/>
    <property type="match status" value="1"/>
</dbReference>
<evidence type="ECO:0000256" key="5">
    <source>
        <dbReference type="ARBA" id="ARBA00023224"/>
    </source>
</evidence>
<dbReference type="PROSITE" id="PS50111">
    <property type="entry name" value="CHEMOTAXIS_TRANSDUC_2"/>
    <property type="match status" value="1"/>
</dbReference>
<dbReference type="GO" id="GO:0016020">
    <property type="term" value="C:membrane"/>
    <property type="evidence" value="ECO:0007669"/>
    <property type="project" value="UniProtKB-SubCell"/>
</dbReference>
<evidence type="ECO:0000256" key="7">
    <source>
        <dbReference type="PROSITE-ProRule" id="PRU00284"/>
    </source>
</evidence>
<dbReference type="InterPro" id="IPR032255">
    <property type="entry name" value="HBM"/>
</dbReference>
<feature type="transmembrane region" description="Helical" evidence="8">
    <location>
        <begin position="13"/>
        <end position="33"/>
    </location>
</feature>
<dbReference type="InterPro" id="IPR003660">
    <property type="entry name" value="HAMP_dom"/>
</dbReference>
<keyword evidence="4 8" id="KW-0472">Membrane</keyword>
<organism evidence="11 12">
    <name type="scientific">Pseudoalteromonas piratica</name>
    <dbReference type="NCBI Taxonomy" id="1348114"/>
    <lineage>
        <taxon>Bacteria</taxon>
        <taxon>Pseudomonadati</taxon>
        <taxon>Pseudomonadota</taxon>
        <taxon>Gammaproteobacteria</taxon>
        <taxon>Alteromonadales</taxon>
        <taxon>Pseudoalteromonadaceae</taxon>
        <taxon>Pseudoalteromonas</taxon>
    </lineage>
</organism>
<dbReference type="Gene3D" id="1.10.287.950">
    <property type="entry name" value="Methyl-accepting chemotaxis protein"/>
    <property type="match status" value="1"/>
</dbReference>
<evidence type="ECO:0000256" key="6">
    <source>
        <dbReference type="ARBA" id="ARBA00029447"/>
    </source>
</evidence>
<sequence length="626" mass="69129">MELLQRLTIKARLQLNAFFVGLAMLVLLFVILYEASVMLKLNNAVQLTEELAIHEGVLRKHEKNFLFYKNQDSLTLFDDEFKELKSTSSNLNTILKELDIDTNTLSELNSIIDQYNADFANVVELQRKIGLHPKDAAYGNLRAAVHQVETLLKQRSNYKLLADMLQLRRNEKDFMLRLDKKYLTRFNDNIDSFKASIKSSDEDTGYQSELLSLLDIYQREFSALVSAQEKLGLDLNSGALGKMSASVAKSDVIVDRLVAETKAAIESSADFSKTAAIVIFVISSFVVMTLVYMTSRSIIVPVNKVCEVIHEIRSSNDLTRSVKSVGDDEIARMTTDFDSFIGDFKNLIFEVKQALGILNTATENLASTTAETSEGMREQLHEADMVATAATEMQATIQDISHNTEAAAKKAESTNENAMQGKQEVDSTVSRISELTHSLTHASDVVTQLEQDAVTIGSVLDVIRGIAEQTNLLALNAAIEAARAGEQGRGFAVVADEVRSLAQRTQDSTQEIESIISTLQQRTQEVVSVMDRCKTQGSSSSEQAVQAGTLLYSISEDVQTIMDMSTQIATAIDEQNQVASEVNKNVIKIRDIAEQAATHAQTNAQTSEEVSAQAEVLHKAIEKFNV</sequence>
<accession>A0A0A7EBN2</accession>